<dbReference type="OrthoDB" id="308456at2759"/>
<proteinExistence type="predicted"/>
<accession>A0A8S1W9N2</accession>
<dbReference type="AlphaFoldDB" id="A0A8S1W9N2"/>
<dbReference type="Proteomes" id="UP000683925">
    <property type="component" value="Unassembled WGS sequence"/>
</dbReference>
<dbReference type="EMBL" id="CAJJDP010000087">
    <property type="protein sequence ID" value="CAD8186734.1"/>
    <property type="molecule type" value="Genomic_DNA"/>
</dbReference>
<evidence type="ECO:0000313" key="3">
    <source>
        <dbReference type="Proteomes" id="UP000683925"/>
    </source>
</evidence>
<reference evidence="2" key="1">
    <citation type="submission" date="2021-01" db="EMBL/GenBank/DDBJ databases">
        <authorList>
            <consortium name="Genoscope - CEA"/>
            <person name="William W."/>
        </authorList>
    </citation>
    <scope>NUCLEOTIDE SEQUENCE</scope>
</reference>
<comment type="caution">
    <text evidence="2">The sequence shown here is derived from an EMBL/GenBank/DDBJ whole genome shotgun (WGS) entry which is preliminary data.</text>
</comment>
<protein>
    <submittedName>
        <fullName evidence="2">Uncharacterized protein</fullName>
    </submittedName>
</protein>
<evidence type="ECO:0000256" key="1">
    <source>
        <dbReference type="SAM" id="Coils"/>
    </source>
</evidence>
<organism evidence="2 3">
    <name type="scientific">Paramecium octaurelia</name>
    <dbReference type="NCBI Taxonomy" id="43137"/>
    <lineage>
        <taxon>Eukaryota</taxon>
        <taxon>Sar</taxon>
        <taxon>Alveolata</taxon>
        <taxon>Ciliophora</taxon>
        <taxon>Intramacronucleata</taxon>
        <taxon>Oligohymenophorea</taxon>
        <taxon>Peniculida</taxon>
        <taxon>Parameciidae</taxon>
        <taxon>Paramecium</taxon>
    </lineage>
</organism>
<keyword evidence="1" id="KW-0175">Coiled coil</keyword>
<sequence>MNQLEQKAIRSLLKLAREEEAITQREWEPQSAKPLDLISPQPKTLNQNRRNVRVIPNHQARQKSSIEMNYENQQHSELLQKENSLQQIIEEYMKQIRQTQRQMESVHQQKFDLKSGWMNFSSIILENKQKLTQKHKRSSLELQVKENNQQKLQQQQSFKKTSLRKVLNNESFFYQN</sequence>
<dbReference type="OMA" id="WMNFSSI"/>
<keyword evidence="3" id="KW-1185">Reference proteome</keyword>
<name>A0A8S1W9N2_PAROT</name>
<feature type="coiled-coil region" evidence="1">
    <location>
        <begin position="75"/>
        <end position="155"/>
    </location>
</feature>
<evidence type="ECO:0000313" key="2">
    <source>
        <dbReference type="EMBL" id="CAD8186734.1"/>
    </source>
</evidence>
<gene>
    <name evidence="2" type="ORF">POCTA_138.1.T0880182</name>
</gene>